<organism evidence="1 2">
    <name type="scientific">Phlebia brevispora</name>
    <dbReference type="NCBI Taxonomy" id="194682"/>
    <lineage>
        <taxon>Eukaryota</taxon>
        <taxon>Fungi</taxon>
        <taxon>Dikarya</taxon>
        <taxon>Basidiomycota</taxon>
        <taxon>Agaricomycotina</taxon>
        <taxon>Agaricomycetes</taxon>
        <taxon>Polyporales</taxon>
        <taxon>Meruliaceae</taxon>
        <taxon>Phlebia</taxon>
    </lineage>
</organism>
<reference evidence="1" key="1">
    <citation type="submission" date="2022-07" db="EMBL/GenBank/DDBJ databases">
        <title>Genome Sequence of Phlebia brevispora.</title>
        <authorList>
            <person name="Buettner E."/>
        </authorList>
    </citation>
    <scope>NUCLEOTIDE SEQUENCE</scope>
    <source>
        <strain evidence="1">MPL23</strain>
    </source>
</reference>
<name>A0ACC1TD62_9APHY</name>
<proteinExistence type="predicted"/>
<sequence length="708" mass="76477">MDVSSFELKADITQWDENDVHAWLTTLGYSQYGKQIREHRISGDILCMATADDLKDAGITTIGQRLSILKAVYQLKLVQQIPIGPDDYIPPSEVEERQESVTVDKLADLLKEQGRVPFRSLCREYPESGMSQDKGYAYSKKRIGASPRLYIYALRTSIVSVLKLPERLNEAESPVNRAPSFKWASFVKTARSPTKSTTVSETIVETPQSSPQRAEHDVNPSSSRTSGHPEKSRSDSVSHSNGPSTASTSAGPSSSQSTSHGKPSRQDSSDNLKSFKVSLDDPAWKVLPAALKKYKINNDDWQNYAMFICYGSPGEHQSSLHGRKLKLLPGNRVERCLSYDEKPLLLFQKLKDAKKNPVFMLKHIKDIRSPIAVAQQKQAARKASDTTSVKSPPLTGNSSSSQGHAHQASQDRTRPPKLQVNSHVNGVAPGLMTGGPNAQSGWPEIMSPAVETKNGLEDQSQGSATAVSSSADANESTTASSSREIPNSTGISYAVAIYPYMAEQEDEFDVVVGDTFVILSRARGWWVVQHDPNANGVVEPDEAKQGWVPAGCLLETNVPVATAIAEATAKGAASGSNSGDGATPILPLSILSTSFPGIALMDYKKKGDEELDLAKDDSLRVFKRYNHWSYAVKEESGERGWVPSWYIGKLPQSSSAGAPNTPSTSGAQNNLGSASLSLDGDVTASGQQPQVSPMSSAFPPIQTRAGAT</sequence>
<gene>
    <name evidence="1" type="ORF">NM688_g845</name>
</gene>
<evidence type="ECO:0000313" key="1">
    <source>
        <dbReference type="EMBL" id="KAJ3558569.1"/>
    </source>
</evidence>
<evidence type="ECO:0000313" key="2">
    <source>
        <dbReference type="Proteomes" id="UP001148662"/>
    </source>
</evidence>
<dbReference type="Proteomes" id="UP001148662">
    <property type="component" value="Unassembled WGS sequence"/>
</dbReference>
<comment type="caution">
    <text evidence="1">The sequence shown here is derived from an EMBL/GenBank/DDBJ whole genome shotgun (WGS) entry which is preliminary data.</text>
</comment>
<dbReference type="EMBL" id="JANHOG010000080">
    <property type="protein sequence ID" value="KAJ3558569.1"/>
    <property type="molecule type" value="Genomic_DNA"/>
</dbReference>
<accession>A0ACC1TD62</accession>
<keyword evidence="2" id="KW-1185">Reference proteome</keyword>
<protein>
    <submittedName>
        <fullName evidence="1">Uncharacterized protein</fullName>
    </submittedName>
</protein>